<dbReference type="InterPro" id="IPR011712">
    <property type="entry name" value="Sig_transdc_His_kin_sub3_dim/P"/>
</dbReference>
<evidence type="ECO:0000259" key="10">
    <source>
        <dbReference type="SMART" id="SM00387"/>
    </source>
</evidence>
<name>A0A840PB72_9ACTN</name>
<dbReference type="InterPro" id="IPR050482">
    <property type="entry name" value="Sensor_HK_TwoCompSys"/>
</dbReference>
<dbReference type="CDD" id="cd16917">
    <property type="entry name" value="HATPase_UhpB-NarQ-NarX-like"/>
    <property type="match status" value="1"/>
</dbReference>
<sequence length="414" mass="43683">MAGIRVSPGQAPAWAPWRLVFSARPWRSVAYLGTGALVGFGVLLCVVFTVVAFSVLLVPLWVLVVAPLERHRLRLLGHPLLHSPHAASASGVRGWLREPATWRETAWCLLLALLGLGNAVVLMGTVVPAGLLLGSPLLYALGLLDDAGISATSWWPTLPLAGAGVLTLVAACYVWTALAAAEAALARTLLSPREEELESRLAEVVRSRITLADAFEHERRRIERDLHDGAQERLVALSLTLGLAELELAGPESRPTARELVARARAQAEEAMVALRATVRGIHPQVLTDHGLAEAVREVAGRSPVPVAVDLDVPRLPAGVESAAYFAVTEALTNAARHSGAARAEVTGRYSAEDGRLTLVMRDDGRGGARFADGGGLAGLRERVGVYGGSLAVDSPPGGPTVVTVVVPCAREGR</sequence>
<accession>A0A840PB72</accession>
<dbReference type="EMBL" id="JACHGN010000010">
    <property type="protein sequence ID" value="MBB5135111.1"/>
    <property type="molecule type" value="Genomic_DNA"/>
</dbReference>
<dbReference type="Gene3D" id="3.30.565.10">
    <property type="entry name" value="Histidine kinase-like ATPase, C-terminal domain"/>
    <property type="match status" value="1"/>
</dbReference>
<keyword evidence="9" id="KW-0812">Transmembrane</keyword>
<dbReference type="InterPro" id="IPR003594">
    <property type="entry name" value="HATPase_dom"/>
</dbReference>
<evidence type="ECO:0000256" key="4">
    <source>
        <dbReference type="ARBA" id="ARBA00022679"/>
    </source>
</evidence>
<keyword evidence="12" id="KW-1185">Reference proteome</keyword>
<gene>
    <name evidence="11" type="ORF">HNP84_004847</name>
</gene>
<dbReference type="Pfam" id="PF07730">
    <property type="entry name" value="HisKA_3"/>
    <property type="match status" value="1"/>
</dbReference>
<keyword evidence="4" id="KW-0808">Transferase</keyword>
<evidence type="ECO:0000256" key="1">
    <source>
        <dbReference type="ARBA" id="ARBA00000085"/>
    </source>
</evidence>
<evidence type="ECO:0000256" key="6">
    <source>
        <dbReference type="ARBA" id="ARBA00022777"/>
    </source>
</evidence>
<dbReference type="InterPro" id="IPR025828">
    <property type="entry name" value="Put_sensor_dom"/>
</dbReference>
<evidence type="ECO:0000313" key="12">
    <source>
        <dbReference type="Proteomes" id="UP000578449"/>
    </source>
</evidence>
<dbReference type="AlphaFoldDB" id="A0A840PB72"/>
<dbReference type="InterPro" id="IPR036890">
    <property type="entry name" value="HATPase_C_sf"/>
</dbReference>
<feature type="transmembrane region" description="Helical" evidence="9">
    <location>
        <begin position="36"/>
        <end position="66"/>
    </location>
</feature>
<dbReference type="Gene3D" id="1.20.5.1930">
    <property type="match status" value="1"/>
</dbReference>
<dbReference type="SMART" id="SM00387">
    <property type="entry name" value="HATPase_c"/>
    <property type="match status" value="1"/>
</dbReference>
<keyword evidence="8" id="KW-0902">Two-component regulatory system</keyword>
<dbReference type="GO" id="GO:0046983">
    <property type="term" value="F:protein dimerization activity"/>
    <property type="evidence" value="ECO:0007669"/>
    <property type="project" value="InterPro"/>
</dbReference>
<keyword evidence="9" id="KW-0472">Membrane</keyword>
<feature type="transmembrane region" description="Helical" evidence="9">
    <location>
        <begin position="160"/>
        <end position="185"/>
    </location>
</feature>
<feature type="domain" description="Histidine kinase/HSP90-like ATPase" evidence="10">
    <location>
        <begin position="319"/>
        <end position="411"/>
    </location>
</feature>
<dbReference type="EC" id="2.7.13.3" evidence="2"/>
<keyword evidence="3" id="KW-0597">Phosphoprotein</keyword>
<reference evidence="11 12" key="1">
    <citation type="submission" date="2020-08" db="EMBL/GenBank/DDBJ databases">
        <title>Genomic Encyclopedia of Type Strains, Phase IV (KMG-IV): sequencing the most valuable type-strain genomes for metagenomic binning, comparative biology and taxonomic classification.</title>
        <authorList>
            <person name="Goeker M."/>
        </authorList>
    </citation>
    <scope>NUCLEOTIDE SEQUENCE [LARGE SCALE GENOMIC DNA]</scope>
    <source>
        <strain evidence="11 12">DSM 45615</strain>
    </source>
</reference>
<dbReference type="Pfam" id="PF02518">
    <property type="entry name" value="HATPase_c"/>
    <property type="match status" value="1"/>
</dbReference>
<evidence type="ECO:0000256" key="2">
    <source>
        <dbReference type="ARBA" id="ARBA00012438"/>
    </source>
</evidence>
<dbReference type="SUPFAM" id="SSF55874">
    <property type="entry name" value="ATPase domain of HSP90 chaperone/DNA topoisomerase II/histidine kinase"/>
    <property type="match status" value="1"/>
</dbReference>
<dbReference type="GO" id="GO:0000155">
    <property type="term" value="F:phosphorelay sensor kinase activity"/>
    <property type="evidence" value="ECO:0007669"/>
    <property type="project" value="InterPro"/>
</dbReference>
<keyword evidence="7" id="KW-0067">ATP-binding</keyword>
<dbReference type="RefSeq" id="WP_185052074.1">
    <property type="nucleotide sequence ID" value="NZ_BAABIX010000042.1"/>
</dbReference>
<proteinExistence type="predicted"/>
<keyword evidence="5" id="KW-0547">Nucleotide-binding</keyword>
<dbReference type="Proteomes" id="UP000578449">
    <property type="component" value="Unassembled WGS sequence"/>
</dbReference>
<keyword evidence="9" id="KW-1133">Transmembrane helix</keyword>
<dbReference type="GO" id="GO:0016020">
    <property type="term" value="C:membrane"/>
    <property type="evidence" value="ECO:0007669"/>
    <property type="project" value="InterPro"/>
</dbReference>
<comment type="caution">
    <text evidence="11">The sequence shown here is derived from an EMBL/GenBank/DDBJ whole genome shotgun (WGS) entry which is preliminary data.</text>
</comment>
<organism evidence="11 12">
    <name type="scientific">Thermocatellispora tengchongensis</name>
    <dbReference type="NCBI Taxonomy" id="1073253"/>
    <lineage>
        <taxon>Bacteria</taxon>
        <taxon>Bacillati</taxon>
        <taxon>Actinomycetota</taxon>
        <taxon>Actinomycetes</taxon>
        <taxon>Streptosporangiales</taxon>
        <taxon>Streptosporangiaceae</taxon>
        <taxon>Thermocatellispora</taxon>
    </lineage>
</organism>
<evidence type="ECO:0000256" key="7">
    <source>
        <dbReference type="ARBA" id="ARBA00022840"/>
    </source>
</evidence>
<evidence type="ECO:0000256" key="3">
    <source>
        <dbReference type="ARBA" id="ARBA00022553"/>
    </source>
</evidence>
<protein>
    <recommendedName>
        <fullName evidence="2">histidine kinase</fullName>
        <ecNumber evidence="2">2.7.13.3</ecNumber>
    </recommendedName>
</protein>
<comment type="catalytic activity">
    <reaction evidence="1">
        <text>ATP + protein L-histidine = ADP + protein N-phospho-L-histidine.</text>
        <dbReference type="EC" id="2.7.13.3"/>
    </reaction>
</comment>
<dbReference type="PANTHER" id="PTHR24421:SF10">
    <property type="entry name" value="NITRATE_NITRITE SENSOR PROTEIN NARQ"/>
    <property type="match status" value="1"/>
</dbReference>
<keyword evidence="6 11" id="KW-0418">Kinase</keyword>
<evidence type="ECO:0000256" key="5">
    <source>
        <dbReference type="ARBA" id="ARBA00022741"/>
    </source>
</evidence>
<evidence type="ECO:0000256" key="8">
    <source>
        <dbReference type="ARBA" id="ARBA00023012"/>
    </source>
</evidence>
<evidence type="ECO:0000256" key="9">
    <source>
        <dbReference type="SAM" id="Phobius"/>
    </source>
</evidence>
<feature type="transmembrane region" description="Helical" evidence="9">
    <location>
        <begin position="107"/>
        <end position="140"/>
    </location>
</feature>
<dbReference type="GO" id="GO:0005524">
    <property type="term" value="F:ATP binding"/>
    <property type="evidence" value="ECO:0007669"/>
    <property type="project" value="UniProtKB-KW"/>
</dbReference>
<dbReference type="PANTHER" id="PTHR24421">
    <property type="entry name" value="NITRATE/NITRITE SENSOR PROTEIN NARX-RELATED"/>
    <property type="match status" value="1"/>
</dbReference>
<dbReference type="Pfam" id="PF13796">
    <property type="entry name" value="Sensor"/>
    <property type="match status" value="1"/>
</dbReference>
<evidence type="ECO:0000313" key="11">
    <source>
        <dbReference type="EMBL" id="MBB5135111.1"/>
    </source>
</evidence>